<dbReference type="InterPro" id="IPR005467">
    <property type="entry name" value="His_kinase_dom"/>
</dbReference>
<evidence type="ECO:0000259" key="7">
    <source>
        <dbReference type="PROSITE" id="PS50109"/>
    </source>
</evidence>
<dbReference type="SUPFAM" id="SSF55785">
    <property type="entry name" value="PYP-like sensor domain (PAS domain)"/>
    <property type="match status" value="1"/>
</dbReference>
<keyword evidence="5" id="KW-0812">Transmembrane</keyword>
<sequence length="461" mass="53732">MKTLLFSLLFYICLMFSPASIYAELDQAINRNSLLQLMQQMQVPSLLIEPETGRIDYANPAAQQFYAYNLEEFQKLFIQDINTFTPEQVAQERTLAAQQERQFFIFRHQDAQGQLHKVRVYSQRLKVKNHQASQQVLLLSVILSLPEKSTEDIHQELLKNYQANLEEMVDLQAQKLLLAREQINQLLIGLISLQSAWIFYLIYSLQKQKRLRKAQDVLIEKIHQTNIQLARLSEVMAHHFQEPARRLVNFSQRLTLYKTELNQDASLCIDFIEQQARRLSLLVSQIQRYLAIEVDQTDVTQQHTSTRVDMSLHRLVQHFGPRLNQIKGSVELTETPAYVQLEMKKFQEIFTFLFENALAYRHPQRFLCLKISWYVHKDRVHFRFTDNGIGIAPADRERAFSLFTRLVKASDYPQGIGMGLALVQKYVHKYQGHISIEDGIEGGISILFDLPKGSLRAYESK</sequence>
<dbReference type="InterPro" id="IPR036890">
    <property type="entry name" value="HATPase_C_sf"/>
</dbReference>
<dbReference type="SMART" id="SM00387">
    <property type="entry name" value="HATPase_c"/>
    <property type="match status" value="1"/>
</dbReference>
<dbReference type="EMBL" id="FNYH01000006">
    <property type="protein sequence ID" value="SEI65055.1"/>
    <property type="molecule type" value="Genomic_DNA"/>
</dbReference>
<evidence type="ECO:0000313" key="8">
    <source>
        <dbReference type="EMBL" id="SEI65055.1"/>
    </source>
</evidence>
<keyword evidence="3" id="KW-0808">Transferase</keyword>
<dbReference type="GO" id="GO:0000156">
    <property type="term" value="F:phosphorelay response regulator activity"/>
    <property type="evidence" value="ECO:0007669"/>
    <property type="project" value="TreeGrafter"/>
</dbReference>
<comment type="catalytic activity">
    <reaction evidence="1">
        <text>ATP + protein L-histidine = ADP + protein N-phospho-L-histidine.</text>
        <dbReference type="EC" id="2.7.13.3"/>
    </reaction>
</comment>
<dbReference type="GO" id="GO:0004673">
    <property type="term" value="F:protein histidine kinase activity"/>
    <property type="evidence" value="ECO:0007669"/>
    <property type="project" value="UniProtKB-EC"/>
</dbReference>
<dbReference type="EC" id="2.7.13.3" evidence="2"/>
<evidence type="ECO:0000256" key="3">
    <source>
        <dbReference type="ARBA" id="ARBA00022679"/>
    </source>
</evidence>
<keyword evidence="9" id="KW-1185">Reference proteome</keyword>
<accession>A0A1H6SMJ4</accession>
<dbReference type="AlphaFoldDB" id="A0A1H6SMJ4"/>
<evidence type="ECO:0000256" key="6">
    <source>
        <dbReference type="SAM" id="SignalP"/>
    </source>
</evidence>
<keyword evidence="5" id="KW-1133">Transmembrane helix</keyword>
<feature type="transmembrane region" description="Helical" evidence="5">
    <location>
        <begin position="186"/>
        <end position="203"/>
    </location>
</feature>
<feature type="signal peptide" evidence="6">
    <location>
        <begin position="1"/>
        <end position="23"/>
    </location>
</feature>
<dbReference type="GO" id="GO:0007234">
    <property type="term" value="P:osmosensory signaling via phosphorelay pathway"/>
    <property type="evidence" value="ECO:0007669"/>
    <property type="project" value="TreeGrafter"/>
</dbReference>
<dbReference type="SUPFAM" id="SSF55874">
    <property type="entry name" value="ATPase domain of HSP90 chaperone/DNA topoisomerase II/histidine kinase"/>
    <property type="match status" value="1"/>
</dbReference>
<evidence type="ECO:0000256" key="5">
    <source>
        <dbReference type="SAM" id="Phobius"/>
    </source>
</evidence>
<dbReference type="InterPro" id="IPR004358">
    <property type="entry name" value="Sig_transdc_His_kin-like_C"/>
</dbReference>
<dbReference type="Proteomes" id="UP000242999">
    <property type="component" value="Unassembled WGS sequence"/>
</dbReference>
<keyword evidence="4 8" id="KW-0418">Kinase</keyword>
<dbReference type="PROSITE" id="PS50109">
    <property type="entry name" value="HIS_KIN"/>
    <property type="match status" value="1"/>
</dbReference>
<organism evidence="8 9">
    <name type="scientific">Allopseudospirillum japonicum</name>
    <dbReference type="NCBI Taxonomy" id="64971"/>
    <lineage>
        <taxon>Bacteria</taxon>
        <taxon>Pseudomonadati</taxon>
        <taxon>Pseudomonadota</taxon>
        <taxon>Gammaproteobacteria</taxon>
        <taxon>Oceanospirillales</taxon>
        <taxon>Oceanospirillaceae</taxon>
        <taxon>Allopseudospirillum</taxon>
    </lineage>
</organism>
<dbReference type="InterPro" id="IPR050351">
    <property type="entry name" value="BphY/WalK/GraS-like"/>
</dbReference>
<dbReference type="Gene3D" id="3.30.450.20">
    <property type="entry name" value="PAS domain"/>
    <property type="match status" value="1"/>
</dbReference>
<feature type="chain" id="PRO_5017384581" description="histidine kinase" evidence="6">
    <location>
        <begin position="24"/>
        <end position="461"/>
    </location>
</feature>
<gene>
    <name evidence="8" type="ORF">SAMN05421831_106106</name>
</gene>
<dbReference type="OrthoDB" id="9804645at2"/>
<keyword evidence="6" id="KW-0732">Signal</keyword>
<dbReference type="Gene3D" id="3.30.565.10">
    <property type="entry name" value="Histidine kinase-like ATPase, C-terminal domain"/>
    <property type="match status" value="1"/>
</dbReference>
<evidence type="ECO:0000256" key="4">
    <source>
        <dbReference type="ARBA" id="ARBA00022777"/>
    </source>
</evidence>
<keyword evidence="5" id="KW-0472">Membrane</keyword>
<dbReference type="STRING" id="64971.SAMN05421831_106106"/>
<proteinExistence type="predicted"/>
<evidence type="ECO:0000313" key="9">
    <source>
        <dbReference type="Proteomes" id="UP000242999"/>
    </source>
</evidence>
<dbReference type="Pfam" id="PF02518">
    <property type="entry name" value="HATPase_c"/>
    <property type="match status" value="1"/>
</dbReference>
<protein>
    <recommendedName>
        <fullName evidence="2">histidine kinase</fullName>
        <ecNumber evidence="2">2.7.13.3</ecNumber>
    </recommendedName>
</protein>
<dbReference type="GO" id="GO:0030295">
    <property type="term" value="F:protein kinase activator activity"/>
    <property type="evidence" value="ECO:0007669"/>
    <property type="project" value="TreeGrafter"/>
</dbReference>
<name>A0A1H6SMJ4_9GAMM</name>
<feature type="domain" description="Histidine kinase" evidence="7">
    <location>
        <begin position="235"/>
        <end position="454"/>
    </location>
</feature>
<dbReference type="RefSeq" id="WP_093309506.1">
    <property type="nucleotide sequence ID" value="NZ_FNYH01000006.1"/>
</dbReference>
<evidence type="ECO:0000256" key="2">
    <source>
        <dbReference type="ARBA" id="ARBA00012438"/>
    </source>
</evidence>
<evidence type="ECO:0000256" key="1">
    <source>
        <dbReference type="ARBA" id="ARBA00000085"/>
    </source>
</evidence>
<dbReference type="PANTHER" id="PTHR42878:SF14">
    <property type="entry name" value="OSMOLARITY TWO-COMPONENT SYSTEM PROTEIN SSK1"/>
    <property type="match status" value="1"/>
</dbReference>
<reference evidence="9" key="1">
    <citation type="submission" date="2016-10" db="EMBL/GenBank/DDBJ databases">
        <authorList>
            <person name="Varghese N."/>
            <person name="Submissions S."/>
        </authorList>
    </citation>
    <scope>NUCLEOTIDE SEQUENCE [LARGE SCALE GENOMIC DNA]</scope>
    <source>
        <strain evidence="9">DSM 7165</strain>
    </source>
</reference>
<dbReference type="PANTHER" id="PTHR42878">
    <property type="entry name" value="TWO-COMPONENT HISTIDINE KINASE"/>
    <property type="match status" value="1"/>
</dbReference>
<dbReference type="InterPro" id="IPR003594">
    <property type="entry name" value="HATPase_dom"/>
</dbReference>
<dbReference type="InterPro" id="IPR035965">
    <property type="entry name" value="PAS-like_dom_sf"/>
</dbReference>
<dbReference type="PRINTS" id="PR00344">
    <property type="entry name" value="BCTRLSENSOR"/>
</dbReference>